<name>A0A7W9BM78_9RHOB</name>
<gene>
    <name evidence="1" type="ORF">FHS72_002666</name>
</gene>
<proteinExistence type="predicted"/>
<evidence type="ECO:0000313" key="1">
    <source>
        <dbReference type="EMBL" id="MBB5723030.1"/>
    </source>
</evidence>
<dbReference type="EMBL" id="JACIJM010000007">
    <property type="protein sequence ID" value="MBB5723030.1"/>
    <property type="molecule type" value="Genomic_DNA"/>
</dbReference>
<comment type="caution">
    <text evidence="1">The sequence shown here is derived from an EMBL/GenBank/DDBJ whole genome shotgun (WGS) entry which is preliminary data.</text>
</comment>
<sequence>MNKILHHRALARWMAAARDVEHADLATLREQRNRARQMRSAVDRVIYVAESRLALPLIGSNIFSKPPSTKWAWRPTLWRGPISPKGQAGIENGDYIGSDIKVFHDCSHSELTLRQIRNTREQDLAPFGLQMDVLGFDGSFLSVVIDLPKDAADGLRKRDIVRVQGLIGTERPATVYARLNIKYGPNTEQLVQELPLQDREVAVDFDLAYADLNENRIDSMWLDLIFEDPAMNQLRIRDLTFYRYPRADL</sequence>
<keyword evidence="2" id="KW-1185">Reference proteome</keyword>
<dbReference type="Proteomes" id="UP000535415">
    <property type="component" value="Unassembled WGS sequence"/>
</dbReference>
<evidence type="ECO:0000313" key="2">
    <source>
        <dbReference type="Proteomes" id="UP000535415"/>
    </source>
</evidence>
<dbReference type="AlphaFoldDB" id="A0A7W9BM78"/>
<dbReference type="Pfam" id="PF20086">
    <property type="entry name" value="DUF6478"/>
    <property type="match status" value="1"/>
</dbReference>
<organism evidence="1 2">
    <name type="scientific">Yoonia ponticola</name>
    <dbReference type="NCBI Taxonomy" id="1524255"/>
    <lineage>
        <taxon>Bacteria</taxon>
        <taxon>Pseudomonadati</taxon>
        <taxon>Pseudomonadota</taxon>
        <taxon>Alphaproteobacteria</taxon>
        <taxon>Rhodobacterales</taxon>
        <taxon>Paracoccaceae</taxon>
        <taxon>Yoonia</taxon>
    </lineage>
</organism>
<dbReference type="RefSeq" id="WP_246414672.1">
    <property type="nucleotide sequence ID" value="NZ_JACIJM010000007.1"/>
</dbReference>
<accession>A0A7W9BM78</accession>
<protein>
    <submittedName>
        <fullName evidence="1">Uncharacterized protein</fullName>
    </submittedName>
</protein>
<dbReference type="InterPro" id="IPR045514">
    <property type="entry name" value="DUF6478"/>
</dbReference>
<reference evidence="1 2" key="1">
    <citation type="submission" date="2020-08" db="EMBL/GenBank/DDBJ databases">
        <title>Genomic Encyclopedia of Type Strains, Phase IV (KMG-IV): sequencing the most valuable type-strain genomes for metagenomic binning, comparative biology and taxonomic classification.</title>
        <authorList>
            <person name="Goeker M."/>
        </authorList>
    </citation>
    <scope>NUCLEOTIDE SEQUENCE [LARGE SCALE GENOMIC DNA]</scope>
    <source>
        <strain evidence="1 2">DSM 101064</strain>
    </source>
</reference>